<dbReference type="Gene3D" id="1.10.630.10">
    <property type="entry name" value="Cytochrome P450"/>
    <property type="match status" value="1"/>
</dbReference>
<evidence type="ECO:0000256" key="10">
    <source>
        <dbReference type="ARBA" id="ARBA00023136"/>
    </source>
</evidence>
<evidence type="ECO:0000313" key="14">
    <source>
        <dbReference type="Proteomes" id="UP001345219"/>
    </source>
</evidence>
<evidence type="ECO:0000256" key="12">
    <source>
        <dbReference type="RuleBase" id="RU000461"/>
    </source>
</evidence>
<keyword evidence="8 11" id="KW-0408">Iron</keyword>
<keyword evidence="14" id="KW-1185">Reference proteome</keyword>
<feature type="binding site" description="axial binding residue" evidence="11">
    <location>
        <position position="447"/>
    </location>
    <ligand>
        <name>heme</name>
        <dbReference type="ChEBI" id="CHEBI:30413"/>
    </ligand>
    <ligandPart>
        <name>Fe</name>
        <dbReference type="ChEBI" id="CHEBI:18248"/>
    </ligandPart>
</feature>
<comment type="subcellular location">
    <subcellularLocation>
        <location evidence="1">Membrane</location>
        <topology evidence="1">Single-pass membrane protein</topology>
    </subcellularLocation>
</comment>
<proteinExistence type="inferred from homology"/>
<dbReference type="PANTHER" id="PTHR47947">
    <property type="entry name" value="CYTOCHROME P450 82C3-RELATED"/>
    <property type="match status" value="1"/>
</dbReference>
<sequence>MEFYLLVLLSPLITIAIHYVLQISRSRKKLKLPPSPPLSLPIIGHLHLLRQKPLHRSLTALAEKYGPIFFVWFGAQPTMVVSSLQVAEECFTKNDVNLANRPKTSMGEYIGYNFTSISTSSYGEHWRNLRKVGANEIFSIHRLNMLTGIRRDEVRRLLQQLSVAEGSVGGFAKVDMRSKLTELTFNIMMKMADGNRYFGDDLADNEKSKKFNYIVKSMCEKGGVTSMDDFVPIMRWTGLGGSRKKIIQVFKKMDDFLQGLVDEHREKFDGQEIKNTLIDHLISLQEQEPDYYTDQVIKGLITVLLIAGTDTLSVTIEWAMSYLVNHPDVMEKAKREIDAHIGQDHLIDEPDITKLPYLQSIISETLRLKPAAPLLAAHRAAEDCKIAGYRVPRDSMIIVNAWAIHRDPRLWDDPEAFKPERFQVAEPGKESAAHKMILPFGLGRRACPGAPLAQRVIGLTLGSLIQCFDWRRVSMEAVDMTEGKGVTMPKAVPLEAMCSARPIIGKVMQPDKIEEYKS</sequence>
<dbReference type="AlphaFoldDB" id="A0AAN7JY89"/>
<evidence type="ECO:0000256" key="11">
    <source>
        <dbReference type="PIRSR" id="PIRSR602401-1"/>
    </source>
</evidence>
<evidence type="ECO:0000256" key="8">
    <source>
        <dbReference type="ARBA" id="ARBA00023004"/>
    </source>
</evidence>
<dbReference type="GO" id="GO:0004497">
    <property type="term" value="F:monooxygenase activity"/>
    <property type="evidence" value="ECO:0007669"/>
    <property type="project" value="UniProtKB-KW"/>
</dbReference>
<evidence type="ECO:0000256" key="9">
    <source>
        <dbReference type="ARBA" id="ARBA00023033"/>
    </source>
</evidence>
<dbReference type="GO" id="GO:0016020">
    <property type="term" value="C:membrane"/>
    <property type="evidence" value="ECO:0007669"/>
    <property type="project" value="UniProtKB-SubCell"/>
</dbReference>
<keyword evidence="4" id="KW-0812">Transmembrane</keyword>
<comment type="cofactor">
    <cofactor evidence="11">
        <name>heme</name>
        <dbReference type="ChEBI" id="CHEBI:30413"/>
    </cofactor>
</comment>
<dbReference type="Proteomes" id="UP001345219">
    <property type="component" value="Chromosome 8"/>
</dbReference>
<keyword evidence="10" id="KW-0472">Membrane</keyword>
<keyword evidence="3 11" id="KW-0349">Heme</keyword>
<evidence type="ECO:0000256" key="5">
    <source>
        <dbReference type="ARBA" id="ARBA00022723"/>
    </source>
</evidence>
<evidence type="ECO:0000256" key="4">
    <source>
        <dbReference type="ARBA" id="ARBA00022692"/>
    </source>
</evidence>
<dbReference type="EMBL" id="JAXIOK010000014">
    <property type="protein sequence ID" value="KAK4755367.1"/>
    <property type="molecule type" value="Genomic_DNA"/>
</dbReference>
<evidence type="ECO:0000256" key="6">
    <source>
        <dbReference type="ARBA" id="ARBA00022989"/>
    </source>
</evidence>
<evidence type="ECO:0008006" key="15">
    <source>
        <dbReference type="Google" id="ProtNLM"/>
    </source>
</evidence>
<evidence type="ECO:0000256" key="1">
    <source>
        <dbReference type="ARBA" id="ARBA00004167"/>
    </source>
</evidence>
<reference evidence="13 14" key="1">
    <citation type="journal article" date="2023" name="Hortic Res">
        <title>Pangenome of water caltrop reveals structural variations and asymmetric subgenome divergence after allopolyploidization.</title>
        <authorList>
            <person name="Zhang X."/>
            <person name="Chen Y."/>
            <person name="Wang L."/>
            <person name="Yuan Y."/>
            <person name="Fang M."/>
            <person name="Shi L."/>
            <person name="Lu R."/>
            <person name="Comes H.P."/>
            <person name="Ma Y."/>
            <person name="Chen Y."/>
            <person name="Huang G."/>
            <person name="Zhou Y."/>
            <person name="Zheng Z."/>
            <person name="Qiu Y."/>
        </authorList>
    </citation>
    <scope>NUCLEOTIDE SEQUENCE [LARGE SCALE GENOMIC DNA]</scope>
    <source>
        <tissue evidence="13">Roots</tissue>
    </source>
</reference>
<dbReference type="InterPro" id="IPR036396">
    <property type="entry name" value="Cyt_P450_sf"/>
</dbReference>
<evidence type="ECO:0000256" key="3">
    <source>
        <dbReference type="ARBA" id="ARBA00022617"/>
    </source>
</evidence>
<evidence type="ECO:0000256" key="7">
    <source>
        <dbReference type="ARBA" id="ARBA00023002"/>
    </source>
</evidence>
<dbReference type="GO" id="GO:0016705">
    <property type="term" value="F:oxidoreductase activity, acting on paired donors, with incorporation or reduction of molecular oxygen"/>
    <property type="evidence" value="ECO:0007669"/>
    <property type="project" value="InterPro"/>
</dbReference>
<dbReference type="PRINTS" id="PR00463">
    <property type="entry name" value="EP450I"/>
</dbReference>
<dbReference type="InterPro" id="IPR001128">
    <property type="entry name" value="Cyt_P450"/>
</dbReference>
<evidence type="ECO:0000313" key="13">
    <source>
        <dbReference type="EMBL" id="KAK4755367.1"/>
    </source>
</evidence>
<accession>A0AAN7JY89</accession>
<dbReference type="PRINTS" id="PR00385">
    <property type="entry name" value="P450"/>
</dbReference>
<keyword evidence="5 11" id="KW-0479">Metal-binding</keyword>
<dbReference type="FunFam" id="1.10.630.10:FF:000023">
    <property type="entry name" value="Cytochrome P450 family protein"/>
    <property type="match status" value="1"/>
</dbReference>
<dbReference type="CDD" id="cd20653">
    <property type="entry name" value="CYP81"/>
    <property type="match status" value="1"/>
</dbReference>
<comment type="similarity">
    <text evidence="2 12">Belongs to the cytochrome P450 family.</text>
</comment>
<dbReference type="PROSITE" id="PS00086">
    <property type="entry name" value="CYTOCHROME_P450"/>
    <property type="match status" value="1"/>
</dbReference>
<gene>
    <name evidence="13" type="ORF">SAY87_009124</name>
</gene>
<keyword evidence="7 12" id="KW-0560">Oxidoreductase</keyword>
<keyword evidence="6" id="KW-1133">Transmembrane helix</keyword>
<dbReference type="InterPro" id="IPR017972">
    <property type="entry name" value="Cyt_P450_CS"/>
</dbReference>
<evidence type="ECO:0000256" key="2">
    <source>
        <dbReference type="ARBA" id="ARBA00010617"/>
    </source>
</evidence>
<dbReference type="PANTHER" id="PTHR47947:SF62">
    <property type="entry name" value="CYTOCHROME P450, FAMILY 81, SUBFAMILY D, POLYPEPTIDE 5"/>
    <property type="match status" value="1"/>
</dbReference>
<dbReference type="SUPFAM" id="SSF48264">
    <property type="entry name" value="Cytochrome P450"/>
    <property type="match status" value="1"/>
</dbReference>
<protein>
    <recommendedName>
        <fullName evidence="15">Cytochrome P450</fullName>
    </recommendedName>
</protein>
<comment type="caution">
    <text evidence="13">The sequence shown here is derived from an EMBL/GenBank/DDBJ whole genome shotgun (WGS) entry which is preliminary data.</text>
</comment>
<dbReference type="InterPro" id="IPR002401">
    <property type="entry name" value="Cyt_P450_E_grp-I"/>
</dbReference>
<dbReference type="GO" id="GO:0005506">
    <property type="term" value="F:iron ion binding"/>
    <property type="evidence" value="ECO:0007669"/>
    <property type="project" value="InterPro"/>
</dbReference>
<dbReference type="Pfam" id="PF00067">
    <property type="entry name" value="p450"/>
    <property type="match status" value="1"/>
</dbReference>
<dbReference type="GO" id="GO:0020037">
    <property type="term" value="F:heme binding"/>
    <property type="evidence" value="ECO:0007669"/>
    <property type="project" value="InterPro"/>
</dbReference>
<organism evidence="13 14">
    <name type="scientific">Trapa incisa</name>
    <dbReference type="NCBI Taxonomy" id="236973"/>
    <lineage>
        <taxon>Eukaryota</taxon>
        <taxon>Viridiplantae</taxon>
        <taxon>Streptophyta</taxon>
        <taxon>Embryophyta</taxon>
        <taxon>Tracheophyta</taxon>
        <taxon>Spermatophyta</taxon>
        <taxon>Magnoliopsida</taxon>
        <taxon>eudicotyledons</taxon>
        <taxon>Gunneridae</taxon>
        <taxon>Pentapetalae</taxon>
        <taxon>rosids</taxon>
        <taxon>malvids</taxon>
        <taxon>Myrtales</taxon>
        <taxon>Lythraceae</taxon>
        <taxon>Trapa</taxon>
    </lineage>
</organism>
<keyword evidence="9 12" id="KW-0503">Monooxygenase</keyword>
<name>A0AAN7JY89_9MYRT</name>
<dbReference type="InterPro" id="IPR050651">
    <property type="entry name" value="Plant_Cytochrome_P450_Monoox"/>
</dbReference>